<dbReference type="GO" id="GO:0016020">
    <property type="term" value="C:membrane"/>
    <property type="evidence" value="ECO:0007669"/>
    <property type="project" value="TreeGrafter"/>
</dbReference>
<dbReference type="InterPro" id="IPR027268">
    <property type="entry name" value="Peptidase_M4/M1_CTD_sf"/>
</dbReference>
<dbReference type="Proteomes" id="UP001146351">
    <property type="component" value="Unassembled WGS sequence"/>
</dbReference>
<feature type="binding site" evidence="9">
    <location>
        <position position="399"/>
    </location>
    <ligand>
        <name>Zn(2+)</name>
        <dbReference type="ChEBI" id="CHEBI:29105"/>
        <note>catalytic</note>
    </ligand>
</feature>
<organism evidence="15 16">
    <name type="scientific">Penicillium capsulatum</name>
    <dbReference type="NCBI Taxonomy" id="69766"/>
    <lineage>
        <taxon>Eukaryota</taxon>
        <taxon>Fungi</taxon>
        <taxon>Dikarya</taxon>
        <taxon>Ascomycota</taxon>
        <taxon>Pezizomycotina</taxon>
        <taxon>Eurotiomycetes</taxon>
        <taxon>Eurotiomycetidae</taxon>
        <taxon>Eurotiales</taxon>
        <taxon>Aspergillaceae</taxon>
        <taxon>Penicillium</taxon>
    </lineage>
</organism>
<dbReference type="Gene3D" id="1.10.390.10">
    <property type="entry name" value="Neutral Protease Domain 2"/>
    <property type="match status" value="1"/>
</dbReference>
<accession>A0A9W9LR16</accession>
<evidence type="ECO:0000256" key="2">
    <source>
        <dbReference type="ARBA" id="ARBA00022438"/>
    </source>
</evidence>
<dbReference type="Gene3D" id="1.25.50.20">
    <property type="match status" value="1"/>
</dbReference>
<dbReference type="FunFam" id="2.60.40.1910:FF:000004">
    <property type="entry name" value="Aminopeptidase"/>
    <property type="match status" value="1"/>
</dbReference>
<dbReference type="EMBL" id="JAPQKO010000003">
    <property type="protein sequence ID" value="KAJ5171728.1"/>
    <property type="molecule type" value="Genomic_DNA"/>
</dbReference>
<keyword evidence="2 11" id="KW-0031">Aminopeptidase</keyword>
<dbReference type="PANTHER" id="PTHR11533:SF174">
    <property type="entry name" value="PUROMYCIN-SENSITIVE AMINOPEPTIDASE-RELATED"/>
    <property type="match status" value="1"/>
</dbReference>
<evidence type="ECO:0000256" key="11">
    <source>
        <dbReference type="RuleBase" id="RU364040"/>
    </source>
</evidence>
<dbReference type="PRINTS" id="PR00756">
    <property type="entry name" value="ALADIPTASE"/>
</dbReference>
<evidence type="ECO:0000256" key="10">
    <source>
        <dbReference type="PIRSR" id="PIRSR634016-4"/>
    </source>
</evidence>
<keyword evidence="4 9" id="KW-0479">Metal-binding</keyword>
<dbReference type="GO" id="GO:0008270">
    <property type="term" value="F:zinc ion binding"/>
    <property type="evidence" value="ECO:0007669"/>
    <property type="project" value="UniProtKB-UniRule"/>
</dbReference>
<dbReference type="GO" id="GO:0070006">
    <property type="term" value="F:metalloaminopeptidase activity"/>
    <property type="evidence" value="ECO:0007669"/>
    <property type="project" value="TreeGrafter"/>
</dbReference>
<keyword evidence="7 11" id="KW-0482">Metalloprotease</keyword>
<dbReference type="CDD" id="cd09601">
    <property type="entry name" value="M1_APN-Q_like"/>
    <property type="match status" value="1"/>
</dbReference>
<keyword evidence="6 9" id="KW-0862">Zinc</keyword>
<dbReference type="GO" id="GO:0005737">
    <property type="term" value="C:cytoplasm"/>
    <property type="evidence" value="ECO:0007669"/>
    <property type="project" value="TreeGrafter"/>
</dbReference>
<gene>
    <name evidence="15" type="ORF">N7492_004321</name>
</gene>
<keyword evidence="5 11" id="KW-0378">Hydrolase</keyword>
<evidence type="ECO:0000256" key="9">
    <source>
        <dbReference type="PIRSR" id="PIRSR634016-3"/>
    </source>
</evidence>
<keyword evidence="16" id="KW-1185">Reference proteome</keyword>
<dbReference type="InterPro" id="IPR014782">
    <property type="entry name" value="Peptidase_M1_dom"/>
</dbReference>
<dbReference type="InterPro" id="IPR024571">
    <property type="entry name" value="ERAP1-like_C_dom"/>
</dbReference>
<evidence type="ECO:0000256" key="3">
    <source>
        <dbReference type="ARBA" id="ARBA00022670"/>
    </source>
</evidence>
<evidence type="ECO:0000256" key="4">
    <source>
        <dbReference type="ARBA" id="ARBA00022723"/>
    </source>
</evidence>
<dbReference type="SUPFAM" id="SSF63737">
    <property type="entry name" value="Leukotriene A4 hydrolase N-terminal domain"/>
    <property type="match status" value="1"/>
</dbReference>
<dbReference type="InterPro" id="IPR034016">
    <property type="entry name" value="M1_APN-typ"/>
</dbReference>
<dbReference type="GO" id="GO:0042277">
    <property type="term" value="F:peptide binding"/>
    <property type="evidence" value="ECO:0007669"/>
    <property type="project" value="TreeGrafter"/>
</dbReference>
<dbReference type="Gene3D" id="2.60.40.1910">
    <property type="match status" value="1"/>
</dbReference>
<evidence type="ECO:0000256" key="8">
    <source>
        <dbReference type="PIRSR" id="PIRSR634016-1"/>
    </source>
</evidence>
<dbReference type="GO" id="GO:0043171">
    <property type="term" value="P:peptide catabolic process"/>
    <property type="evidence" value="ECO:0007669"/>
    <property type="project" value="TreeGrafter"/>
</dbReference>
<dbReference type="GO" id="GO:0006508">
    <property type="term" value="P:proteolysis"/>
    <property type="evidence" value="ECO:0007669"/>
    <property type="project" value="UniProtKB-KW"/>
</dbReference>
<evidence type="ECO:0000256" key="7">
    <source>
        <dbReference type="ARBA" id="ARBA00023049"/>
    </source>
</evidence>
<protein>
    <recommendedName>
        <fullName evidence="11">Aminopeptidase</fullName>
        <ecNumber evidence="11">3.4.11.-</ecNumber>
    </recommendedName>
</protein>
<keyword evidence="3 11" id="KW-0645">Protease</keyword>
<dbReference type="InterPro" id="IPR050344">
    <property type="entry name" value="Peptidase_M1_aminopeptidases"/>
</dbReference>
<name>A0A9W9LR16_9EURO</name>
<evidence type="ECO:0000259" key="14">
    <source>
        <dbReference type="Pfam" id="PF17900"/>
    </source>
</evidence>
<dbReference type="Gene3D" id="2.60.40.1730">
    <property type="entry name" value="tricorn interacting facor f3 domain"/>
    <property type="match status" value="1"/>
</dbReference>
<evidence type="ECO:0000313" key="16">
    <source>
        <dbReference type="Proteomes" id="UP001146351"/>
    </source>
</evidence>
<dbReference type="SUPFAM" id="SSF55486">
    <property type="entry name" value="Metalloproteases ('zincins'), catalytic domain"/>
    <property type="match status" value="1"/>
</dbReference>
<evidence type="ECO:0000256" key="1">
    <source>
        <dbReference type="ARBA" id="ARBA00010136"/>
    </source>
</evidence>
<feature type="domain" description="Aminopeptidase N-like N-terminal" evidence="14">
    <location>
        <begin position="84"/>
        <end position="269"/>
    </location>
</feature>
<feature type="binding site" evidence="9">
    <location>
        <position position="380"/>
    </location>
    <ligand>
        <name>Zn(2+)</name>
        <dbReference type="ChEBI" id="CHEBI:29105"/>
        <note>catalytic</note>
    </ligand>
</feature>
<feature type="active site" description="Proton acceptor" evidence="8">
    <location>
        <position position="377"/>
    </location>
</feature>
<comment type="caution">
    <text evidence="15">The sequence shown here is derived from an EMBL/GenBank/DDBJ whole genome shotgun (WGS) entry which is preliminary data.</text>
</comment>
<dbReference type="InterPro" id="IPR001930">
    <property type="entry name" value="Peptidase_M1"/>
</dbReference>
<dbReference type="InterPro" id="IPR042097">
    <property type="entry name" value="Aminopeptidase_N-like_N_sf"/>
</dbReference>
<evidence type="ECO:0000256" key="5">
    <source>
        <dbReference type="ARBA" id="ARBA00022801"/>
    </source>
</evidence>
<dbReference type="AlphaFoldDB" id="A0A9W9LR16"/>
<dbReference type="PANTHER" id="PTHR11533">
    <property type="entry name" value="PROTEASE M1 ZINC METALLOPROTEASE"/>
    <property type="match status" value="1"/>
</dbReference>
<proteinExistence type="inferred from homology"/>
<dbReference type="Pfam" id="PF01433">
    <property type="entry name" value="Peptidase_M1"/>
    <property type="match status" value="1"/>
</dbReference>
<evidence type="ECO:0000259" key="13">
    <source>
        <dbReference type="Pfam" id="PF11838"/>
    </source>
</evidence>
<dbReference type="EC" id="3.4.11.-" evidence="11"/>
<comment type="similarity">
    <text evidence="1 11">Belongs to the peptidase M1 family.</text>
</comment>
<comment type="cofactor">
    <cofactor evidence="9 11">
        <name>Zn(2+)</name>
        <dbReference type="ChEBI" id="CHEBI:29105"/>
    </cofactor>
    <text evidence="9 11">Binds 1 zinc ion per subunit.</text>
</comment>
<reference evidence="15" key="1">
    <citation type="submission" date="2022-11" db="EMBL/GenBank/DDBJ databases">
        <authorList>
            <person name="Petersen C."/>
        </authorList>
    </citation>
    <scope>NUCLEOTIDE SEQUENCE</scope>
    <source>
        <strain evidence="15">IBT 21917</strain>
    </source>
</reference>
<feature type="domain" description="Peptidase M1 membrane alanine aminopeptidase" evidence="12">
    <location>
        <begin position="304"/>
        <end position="521"/>
    </location>
</feature>
<dbReference type="OrthoDB" id="10031169at2759"/>
<evidence type="ECO:0000259" key="12">
    <source>
        <dbReference type="Pfam" id="PF01433"/>
    </source>
</evidence>
<evidence type="ECO:0000313" key="15">
    <source>
        <dbReference type="EMBL" id="KAJ5171728.1"/>
    </source>
</evidence>
<feature type="domain" description="ERAP1-like C-terminal" evidence="13">
    <location>
        <begin position="595"/>
        <end position="913"/>
    </location>
</feature>
<feature type="binding site" evidence="9">
    <location>
        <position position="376"/>
    </location>
    <ligand>
        <name>Zn(2+)</name>
        <dbReference type="ChEBI" id="CHEBI:29105"/>
        <note>catalytic</note>
    </ligand>
</feature>
<dbReference type="Pfam" id="PF17900">
    <property type="entry name" value="Peptidase_M1_N"/>
    <property type="match status" value="1"/>
</dbReference>
<sequence>MRRFSSRALLRAKPPLSSASSPLPLFLSARAAPAPRPIPRRPRSILSQTSKRYCSYRRMCSSRRDEASGSTNVQGREVLPTNVKPVHYDLTLEPNFEKFTYDGTVVIDLQVNEDTDFVSLNSNEIEIHSAEISSKGSVIESKPDISLNKDAQVATIRFNQAIAAGSDAQLKLTFTGILNDNMAGFYRSSYKEDGKTKYIASTQMEPTDARRAFPCFDEPALKAKFTVTLVADKSMTCLSNMDVASETDVESGAKKAVKFNTSPLMSTYLVAFIVGHLNYVETKNFRVPVRVYATPDQDIEHGRFSLELAAKTLAFYEKAFDSDFPLPKMDMVAVPDFSAGAMENWGLITYRIVDVLLDEKTSGASRKERIAETVQHELAHQWFGNLVTMDFWDGLWLNEGFATWMSWYSCNVFYPEWKVWQTYVIDNLQGALSLDSLRSSHPIEVPVKRADEINQIFDAISYSKGSSVLRMISKYLGEDVFLQGVRNYIKKHAYANTETGDLWAALADASGKPVKSVMDIWTKNVGFPVISVSENAASSSINLKQNRFLRTGDVRPEEDQVLYPTMLGLRTKDGVDENTMLTEREREFKLPDLDFFKVNADHSGIYRTSYTPERLTKLGKAARDGLLTVEDRAGMIADSGALAASGYQKTSGMLSLLQGLDTESEFVVWNEILTRIGTLRAAWIFESQETKDALKAFQRSLVSNKAHELGWDFSENDDHILQQFKALMFGSAGMAEDPTVVKAAQEMFARFAAGDISAIHPNIRGSVFTIVLKHGGDKEYDVVLDRFRHAPTSDEKTTALRCLGAASDPSLIKRTLDLAMGDEVKNQDIYMPLGGLRNHPTGIEARWTWLKENWDTIFQRLPPSLGMLGTVVQLTTVAFSTESQLNEVKAFFESKDTKGYDRAVEQSLDAIRAKVNWLKRDRDDVEAWLNKNQYLQSKL</sequence>
<dbReference type="FunFam" id="1.25.50.20:FF:000002">
    <property type="entry name" value="Aminopeptidase"/>
    <property type="match status" value="1"/>
</dbReference>
<dbReference type="InterPro" id="IPR045357">
    <property type="entry name" value="Aminopeptidase_N-like_N"/>
</dbReference>
<dbReference type="FunFam" id="2.60.40.1730:FF:000002">
    <property type="entry name" value="Aminopeptidase"/>
    <property type="match status" value="1"/>
</dbReference>
<reference evidence="15" key="2">
    <citation type="journal article" date="2023" name="IMA Fungus">
        <title>Comparative genomic study of the Penicillium genus elucidates a diverse pangenome and 15 lateral gene transfer events.</title>
        <authorList>
            <person name="Petersen C."/>
            <person name="Sorensen T."/>
            <person name="Nielsen M.R."/>
            <person name="Sondergaard T.E."/>
            <person name="Sorensen J.L."/>
            <person name="Fitzpatrick D.A."/>
            <person name="Frisvad J.C."/>
            <person name="Nielsen K.L."/>
        </authorList>
    </citation>
    <scope>NUCLEOTIDE SEQUENCE</scope>
    <source>
        <strain evidence="15">IBT 21917</strain>
    </source>
</reference>
<evidence type="ECO:0000256" key="6">
    <source>
        <dbReference type="ARBA" id="ARBA00022833"/>
    </source>
</evidence>
<feature type="site" description="Transition state stabilizer" evidence="10">
    <location>
        <position position="462"/>
    </location>
</feature>
<dbReference type="Pfam" id="PF11838">
    <property type="entry name" value="ERAP1_C"/>
    <property type="match status" value="1"/>
</dbReference>
<dbReference type="FunFam" id="1.10.390.10:FF:000001">
    <property type="entry name" value="Aminopeptidase"/>
    <property type="match status" value="1"/>
</dbReference>